<evidence type="ECO:0000313" key="1">
    <source>
        <dbReference type="EMBL" id="QJA98063.1"/>
    </source>
</evidence>
<proteinExistence type="predicted"/>
<protein>
    <submittedName>
        <fullName evidence="1">Uncharacterized protein</fullName>
    </submittedName>
</protein>
<dbReference type="EMBL" id="MT143549">
    <property type="protein sequence ID" value="QJA98063.1"/>
    <property type="molecule type" value="Genomic_DNA"/>
</dbReference>
<accession>A0A6M3LTB8</accession>
<organism evidence="1">
    <name type="scientific">viral metagenome</name>
    <dbReference type="NCBI Taxonomy" id="1070528"/>
    <lineage>
        <taxon>unclassified sequences</taxon>
        <taxon>metagenomes</taxon>
        <taxon>organismal metagenomes</taxon>
    </lineage>
</organism>
<gene>
    <name evidence="1" type="ORF">MM415B05737_0009</name>
</gene>
<sequence>MKESTLKKWKRDALQDIYESQSEKSGSYVPLMRRHAKRVIELIEIIEYNEYVRPISLDDSKTA</sequence>
<dbReference type="AlphaFoldDB" id="A0A6M3LTB8"/>
<name>A0A6M3LTB8_9ZZZZ</name>
<reference evidence="1" key="1">
    <citation type="submission" date="2020-03" db="EMBL/GenBank/DDBJ databases">
        <title>The deep terrestrial virosphere.</title>
        <authorList>
            <person name="Holmfeldt K."/>
            <person name="Nilsson E."/>
            <person name="Simone D."/>
            <person name="Lopez-Fernandez M."/>
            <person name="Wu X."/>
            <person name="de Brujin I."/>
            <person name="Lundin D."/>
            <person name="Andersson A."/>
            <person name="Bertilsson S."/>
            <person name="Dopson M."/>
        </authorList>
    </citation>
    <scope>NUCLEOTIDE SEQUENCE</scope>
    <source>
        <strain evidence="1">MM415B05737</strain>
    </source>
</reference>